<keyword evidence="2" id="KW-0378">Hydrolase</keyword>
<dbReference type="Pfam" id="PF07176">
    <property type="entry name" value="DUF1400"/>
    <property type="match status" value="1"/>
</dbReference>
<gene>
    <name evidence="2" type="ORF">ENR47_01735</name>
</gene>
<accession>A0A832H5I5</accession>
<sequence>MYFGMVFCANASLLLSLQSLLNNREQSPVVERYLNRTNSNPEEIRELLNRPVNIERRLLDRGLNNVAGNMLLDELGKMIQTPDDEGNREALRTALLESTSGDNQLTILEVIQNYPTEEIHLDVKRAIRTYDRIAKYQGSVQEALQKAGSLRQILKDQGISLPDFLK</sequence>
<protein>
    <submittedName>
        <fullName evidence="2">Alpha/beta hydrolase</fullName>
    </submittedName>
</protein>
<dbReference type="EMBL" id="DSRD01000112">
    <property type="protein sequence ID" value="HGW92995.1"/>
    <property type="molecule type" value="Genomic_DNA"/>
</dbReference>
<evidence type="ECO:0000259" key="1">
    <source>
        <dbReference type="Pfam" id="PF07176"/>
    </source>
</evidence>
<dbReference type="InterPro" id="IPR010802">
    <property type="entry name" value="DUF1400"/>
</dbReference>
<proteinExistence type="predicted"/>
<evidence type="ECO:0000313" key="2">
    <source>
        <dbReference type="EMBL" id="HGW92995.1"/>
    </source>
</evidence>
<dbReference type="GO" id="GO:0016787">
    <property type="term" value="F:hydrolase activity"/>
    <property type="evidence" value="ECO:0007669"/>
    <property type="project" value="UniProtKB-KW"/>
</dbReference>
<feature type="domain" description="DUF1400" evidence="1">
    <location>
        <begin position="16"/>
        <end position="122"/>
    </location>
</feature>
<dbReference type="AlphaFoldDB" id="A0A832H5I5"/>
<comment type="caution">
    <text evidence="2">The sequence shown here is derived from an EMBL/GenBank/DDBJ whole genome shotgun (WGS) entry which is preliminary data.</text>
</comment>
<name>A0A832H5I5_9CYAN</name>
<organism evidence="2">
    <name type="scientific">Oscillatoriales cyanobacterium SpSt-402</name>
    <dbReference type="NCBI Taxonomy" id="2282168"/>
    <lineage>
        <taxon>Bacteria</taxon>
        <taxon>Bacillati</taxon>
        <taxon>Cyanobacteriota</taxon>
        <taxon>Cyanophyceae</taxon>
        <taxon>Oscillatoriophycideae</taxon>
        <taxon>Oscillatoriales</taxon>
    </lineage>
</organism>
<reference evidence="2" key="1">
    <citation type="journal article" date="2020" name="mSystems">
        <title>Genome- and Community-Level Interaction Insights into Carbon Utilization and Element Cycling Functions of Hydrothermarchaeota in Hydrothermal Sediment.</title>
        <authorList>
            <person name="Zhou Z."/>
            <person name="Liu Y."/>
            <person name="Xu W."/>
            <person name="Pan J."/>
            <person name="Luo Z.H."/>
            <person name="Li M."/>
        </authorList>
    </citation>
    <scope>NUCLEOTIDE SEQUENCE [LARGE SCALE GENOMIC DNA]</scope>
    <source>
        <strain evidence="2">SpSt-402</strain>
    </source>
</reference>